<dbReference type="InterPro" id="IPR050344">
    <property type="entry name" value="Peptidase_M1_aminopeptidases"/>
</dbReference>
<dbReference type="InterPro" id="IPR014782">
    <property type="entry name" value="Peptidase_M1_dom"/>
</dbReference>
<dbReference type="GO" id="GO:0008270">
    <property type="term" value="F:zinc ion binding"/>
    <property type="evidence" value="ECO:0007669"/>
    <property type="project" value="InterPro"/>
</dbReference>
<evidence type="ECO:0000313" key="4">
    <source>
        <dbReference type="WBParaSite" id="MBELARI_LOCUS19867"/>
    </source>
</evidence>
<accession>A0AAF3F212</accession>
<dbReference type="SUPFAM" id="SSF55486">
    <property type="entry name" value="Metalloproteases ('zincins'), catalytic domain"/>
    <property type="match status" value="1"/>
</dbReference>
<evidence type="ECO:0000256" key="1">
    <source>
        <dbReference type="SAM" id="SignalP"/>
    </source>
</evidence>
<dbReference type="Proteomes" id="UP000887575">
    <property type="component" value="Unassembled WGS sequence"/>
</dbReference>
<evidence type="ECO:0000313" key="3">
    <source>
        <dbReference type="Proteomes" id="UP000887575"/>
    </source>
</evidence>
<dbReference type="GO" id="GO:0016020">
    <property type="term" value="C:membrane"/>
    <property type="evidence" value="ECO:0007669"/>
    <property type="project" value="TreeGrafter"/>
</dbReference>
<dbReference type="PANTHER" id="PTHR11533">
    <property type="entry name" value="PROTEASE M1 ZINC METALLOPROTEASE"/>
    <property type="match status" value="1"/>
</dbReference>
<dbReference type="InterPro" id="IPR042097">
    <property type="entry name" value="Aminopeptidase_N-like_N_sf"/>
</dbReference>
<dbReference type="SUPFAM" id="SSF63737">
    <property type="entry name" value="Leukotriene A4 hydrolase N-terminal domain"/>
    <property type="match status" value="1"/>
</dbReference>
<feature type="chain" id="PRO_5042243691" description="Peptidase M1 membrane alanine aminopeptidase domain-containing protein" evidence="1">
    <location>
        <begin position="19"/>
        <end position="691"/>
    </location>
</feature>
<dbReference type="WBParaSite" id="MBELARI_LOCUS19867">
    <property type="protein sequence ID" value="MBELARI_LOCUS19867"/>
    <property type="gene ID" value="MBELARI_LOCUS19867"/>
</dbReference>
<feature type="signal peptide" evidence="1">
    <location>
        <begin position="1"/>
        <end position="18"/>
    </location>
</feature>
<reference evidence="4" key="1">
    <citation type="submission" date="2024-02" db="UniProtKB">
        <authorList>
            <consortium name="WormBaseParasite"/>
        </authorList>
    </citation>
    <scope>IDENTIFICATION</scope>
</reference>
<name>A0AAF3F212_9BILA</name>
<dbReference type="Gene3D" id="1.10.390.10">
    <property type="entry name" value="Neutral Protease Domain 2"/>
    <property type="match status" value="1"/>
</dbReference>
<dbReference type="InterPro" id="IPR027268">
    <property type="entry name" value="Peptidase_M4/M1_CTD_sf"/>
</dbReference>
<evidence type="ECO:0000259" key="2">
    <source>
        <dbReference type="Pfam" id="PF01433"/>
    </source>
</evidence>
<protein>
    <recommendedName>
        <fullName evidence="2">Peptidase M1 membrane alanine aminopeptidase domain-containing protein</fullName>
    </recommendedName>
</protein>
<keyword evidence="3" id="KW-1185">Reference proteome</keyword>
<sequence length="691" mass="77423">MLHYVLLLCSLGILSIHSQDLSQVLSRVPPVTVKAQNTIILPVSYDIQIQFPLSEVSDPDTPLFTARVVIQFDLTEELRANADPESHVLSTSVDFSILGLDHFENVSVVYNGLELPLANVILTEDNVKMIFDQPVLFPGRYTLSIQRYKGFIGSALYYRDAGDHAVFGSSLFPKRVAALFPVISSIVSKVPISLTIVHPNNMTALSSAPVDGPPASVDENWMVTSFRPTAPIGPGSLAIALLPMEYDVQANTLTGILLSLHYNKYRMTEKQALGALSHATKVVALLRSFFSSAVPMAQLDIVVINDVIQSNSYGTIIIPEDVVLGSDTANLIYILAGQITRQWLGGIVTVSNEKEICLQEDLAEYVALKVVKRMTNDEGLRLALYAKVMMNEDFFENGHNLELDEVTDREITSICGLKGVLFLESIESIIGERDLLQHVNALIFTTKDAHFNLNSFMKQISSRIDEDVDLAQVYAFWFRSRGVPHLMVKRVRDSLQLTQITNRTMEIDGVQAAMTIWPLILDFSDFQLPLHFMLSQGIHLAPVRDSLSLSNLGFRHFYRVNYDVDTWRQVKDALFHNTSMYARRERAQLVSDFCFFYQKGEIEDEVKAEKLRAEFIQMVRLKSSDFELCELVAWGCGAGSIKRKAPRDVLLKLRRQLWDAMRNEIDFSCGRGAVHSVADLLCRETTGSGCL</sequence>
<keyword evidence="1" id="KW-0732">Signal</keyword>
<dbReference type="AlphaFoldDB" id="A0AAF3F212"/>
<dbReference type="GO" id="GO:0070006">
    <property type="term" value="F:metalloaminopeptidase activity"/>
    <property type="evidence" value="ECO:0007669"/>
    <property type="project" value="TreeGrafter"/>
</dbReference>
<feature type="domain" description="Peptidase M1 membrane alanine aminopeptidase" evidence="2">
    <location>
        <begin position="276"/>
        <end position="469"/>
    </location>
</feature>
<dbReference type="GO" id="GO:0042277">
    <property type="term" value="F:peptide binding"/>
    <property type="evidence" value="ECO:0007669"/>
    <property type="project" value="TreeGrafter"/>
</dbReference>
<organism evidence="3 4">
    <name type="scientific">Mesorhabditis belari</name>
    <dbReference type="NCBI Taxonomy" id="2138241"/>
    <lineage>
        <taxon>Eukaryota</taxon>
        <taxon>Metazoa</taxon>
        <taxon>Ecdysozoa</taxon>
        <taxon>Nematoda</taxon>
        <taxon>Chromadorea</taxon>
        <taxon>Rhabditida</taxon>
        <taxon>Rhabditina</taxon>
        <taxon>Rhabditomorpha</taxon>
        <taxon>Rhabditoidea</taxon>
        <taxon>Rhabditidae</taxon>
        <taxon>Mesorhabditinae</taxon>
        <taxon>Mesorhabditis</taxon>
    </lineage>
</organism>
<dbReference type="GO" id="GO:0043171">
    <property type="term" value="P:peptide catabolic process"/>
    <property type="evidence" value="ECO:0007669"/>
    <property type="project" value="TreeGrafter"/>
</dbReference>
<dbReference type="Gene3D" id="2.60.40.1730">
    <property type="entry name" value="tricorn interacting facor f3 domain"/>
    <property type="match status" value="1"/>
</dbReference>
<dbReference type="GO" id="GO:0005737">
    <property type="term" value="C:cytoplasm"/>
    <property type="evidence" value="ECO:0007669"/>
    <property type="project" value="TreeGrafter"/>
</dbReference>
<proteinExistence type="predicted"/>
<dbReference type="GO" id="GO:0005615">
    <property type="term" value="C:extracellular space"/>
    <property type="evidence" value="ECO:0007669"/>
    <property type="project" value="TreeGrafter"/>
</dbReference>
<dbReference type="PANTHER" id="PTHR11533:SF192">
    <property type="entry name" value="GH"/>
    <property type="match status" value="1"/>
</dbReference>
<dbReference type="Pfam" id="PF01433">
    <property type="entry name" value="Peptidase_M1"/>
    <property type="match status" value="1"/>
</dbReference>
<dbReference type="GO" id="GO:0006508">
    <property type="term" value="P:proteolysis"/>
    <property type="evidence" value="ECO:0007669"/>
    <property type="project" value="TreeGrafter"/>
</dbReference>